<protein>
    <recommendedName>
        <fullName evidence="7">M23ase beta-sheet core domain-containing protein</fullName>
    </recommendedName>
</protein>
<keyword evidence="3" id="KW-0479">Metal-binding</keyword>
<keyword evidence="5" id="KW-0862">Zinc</keyword>
<keyword evidence="4" id="KW-0378">Hydrolase</keyword>
<evidence type="ECO:0000256" key="2">
    <source>
        <dbReference type="ARBA" id="ARBA00022670"/>
    </source>
</evidence>
<dbReference type="AlphaFoldDB" id="A0A512N6F2"/>
<sequence>MAPDDPVVGRENVVQGFVEESLEDSLARAGLPASLSLQLKDALSSALDRRPLESGDRFQVRYLQTVAADGREIGAGRIVSAEVTTSGKGRIALYGFRPTRGVEQLWLGNGESLAAPAMRLPLDTVSVTSGFGVRADPFEQPRNGLGAPSRLGTVGATINTATARGIALGLAPAPGRTAPRGGGAFLMHNGVDLLAPTGTPVLAASDGTVVGAAPNAGYGNWIRVDHGHNVATVYGHLSAFAPGIAAGVKVQRGQVIGLVGNTGRSTGPHLHFEVINNGQAVDPIKFSPTRKAKLEGADLDSFRKLVRQVDAARQDEAPLRLISVGDGR</sequence>
<keyword evidence="6" id="KW-0482">Metalloprotease</keyword>
<comment type="cofactor">
    <cofactor evidence="1">
        <name>Zn(2+)</name>
        <dbReference type="ChEBI" id="CHEBI:29105"/>
    </cofactor>
</comment>
<dbReference type="GO" id="GO:0004222">
    <property type="term" value="F:metalloendopeptidase activity"/>
    <property type="evidence" value="ECO:0007669"/>
    <property type="project" value="TreeGrafter"/>
</dbReference>
<comment type="caution">
    <text evidence="8">The sequence shown here is derived from an EMBL/GenBank/DDBJ whole genome shotgun (WGS) entry which is preliminary data.</text>
</comment>
<evidence type="ECO:0000256" key="6">
    <source>
        <dbReference type="ARBA" id="ARBA00023049"/>
    </source>
</evidence>
<evidence type="ECO:0000313" key="9">
    <source>
        <dbReference type="Proteomes" id="UP000321058"/>
    </source>
</evidence>
<keyword evidence="2" id="KW-0645">Protease</keyword>
<evidence type="ECO:0000256" key="5">
    <source>
        <dbReference type="ARBA" id="ARBA00022833"/>
    </source>
</evidence>
<dbReference type="GO" id="GO:0006508">
    <property type="term" value="P:proteolysis"/>
    <property type="evidence" value="ECO:0007669"/>
    <property type="project" value="UniProtKB-KW"/>
</dbReference>
<dbReference type="SUPFAM" id="SSF51261">
    <property type="entry name" value="Duplicated hybrid motif"/>
    <property type="match status" value="1"/>
</dbReference>
<dbReference type="InterPro" id="IPR050570">
    <property type="entry name" value="Cell_wall_metabolism_enzyme"/>
</dbReference>
<name>A0A512N6F2_9HYPH</name>
<reference evidence="8 9" key="1">
    <citation type="submission" date="2019-07" db="EMBL/GenBank/DDBJ databases">
        <title>Whole genome shotgun sequence of Reyranella soli NBRC 108950.</title>
        <authorList>
            <person name="Hosoyama A."/>
            <person name="Uohara A."/>
            <person name="Ohji S."/>
            <person name="Ichikawa N."/>
        </authorList>
    </citation>
    <scope>NUCLEOTIDE SEQUENCE [LARGE SCALE GENOMIC DNA]</scope>
    <source>
        <strain evidence="8 9">NBRC 108950</strain>
    </source>
</reference>
<dbReference type="Gene3D" id="3.10.450.350">
    <property type="match status" value="1"/>
</dbReference>
<dbReference type="InterPro" id="IPR011055">
    <property type="entry name" value="Dup_hybrid_motif"/>
</dbReference>
<dbReference type="InterPro" id="IPR016047">
    <property type="entry name" value="M23ase_b-sheet_dom"/>
</dbReference>
<dbReference type="PANTHER" id="PTHR21666">
    <property type="entry name" value="PEPTIDASE-RELATED"/>
    <property type="match status" value="1"/>
</dbReference>
<dbReference type="CDD" id="cd12797">
    <property type="entry name" value="M23_peptidase"/>
    <property type="match status" value="1"/>
</dbReference>
<evidence type="ECO:0000313" key="8">
    <source>
        <dbReference type="EMBL" id="GEP54566.1"/>
    </source>
</evidence>
<dbReference type="EMBL" id="BKAJ01000031">
    <property type="protein sequence ID" value="GEP54566.1"/>
    <property type="molecule type" value="Genomic_DNA"/>
</dbReference>
<keyword evidence="9" id="KW-1185">Reference proteome</keyword>
<evidence type="ECO:0000256" key="4">
    <source>
        <dbReference type="ARBA" id="ARBA00022801"/>
    </source>
</evidence>
<proteinExistence type="predicted"/>
<dbReference type="GO" id="GO:0046872">
    <property type="term" value="F:metal ion binding"/>
    <property type="evidence" value="ECO:0007669"/>
    <property type="project" value="UniProtKB-KW"/>
</dbReference>
<dbReference type="PANTHER" id="PTHR21666:SF288">
    <property type="entry name" value="CELL DIVISION PROTEIN YTFB"/>
    <property type="match status" value="1"/>
</dbReference>
<dbReference type="Pfam" id="PF01551">
    <property type="entry name" value="Peptidase_M23"/>
    <property type="match status" value="1"/>
</dbReference>
<evidence type="ECO:0000256" key="3">
    <source>
        <dbReference type="ARBA" id="ARBA00022723"/>
    </source>
</evidence>
<evidence type="ECO:0000256" key="1">
    <source>
        <dbReference type="ARBA" id="ARBA00001947"/>
    </source>
</evidence>
<dbReference type="Gene3D" id="2.70.70.10">
    <property type="entry name" value="Glucose Permease (Domain IIA)"/>
    <property type="match status" value="1"/>
</dbReference>
<dbReference type="Proteomes" id="UP000321058">
    <property type="component" value="Unassembled WGS sequence"/>
</dbReference>
<evidence type="ECO:0000259" key="7">
    <source>
        <dbReference type="Pfam" id="PF01551"/>
    </source>
</evidence>
<organism evidence="8 9">
    <name type="scientific">Reyranella soli</name>
    <dbReference type="NCBI Taxonomy" id="1230389"/>
    <lineage>
        <taxon>Bacteria</taxon>
        <taxon>Pseudomonadati</taxon>
        <taxon>Pseudomonadota</taxon>
        <taxon>Alphaproteobacteria</taxon>
        <taxon>Hyphomicrobiales</taxon>
        <taxon>Reyranellaceae</taxon>
        <taxon>Reyranella</taxon>
    </lineage>
</organism>
<accession>A0A512N6F2</accession>
<gene>
    <name evidence="8" type="ORF">RSO01_17320</name>
</gene>
<feature type="domain" description="M23ase beta-sheet core" evidence="7">
    <location>
        <begin position="187"/>
        <end position="283"/>
    </location>
</feature>